<sequence length="621" mass="69603">MGKGWELAQHAVGWEQRPGPDRSWKEVQGQAQACSKRQKSLEMNGNVLGLKMESNGIRILEPFDTSMKFSNTFGRSNIRLTVSDIFLNLSFSILKLFLAVEDDILAFLRRTSKKVSVVCFQFEKVGAIQSNLRDQKYTFWRPRAPSGFAVLGDCLTPLPPSLSSALCILSSLVTPCTLKDCIAFQMADLNGHANDIAFWRVDNSFGSFLPASSDMSVDGRAYEFRHMIFGLPEQPAMTTKVQNDSETSNQSPLQGRMVLTSGRLLEVVASFRLIWWNQGTDPHKRLSIWRPVVPRGMVFLGDIAVQGYEPPNLAIVLNDTVDEALFKCPQDFQLLGRIKKNKGNDGIYFWMPLAPPGYVAMGCVACKGPPKGDDLSCLRCIRSDMVTGDQFPDESVWDTSVGIASTDSFSLWSVGHEVGTFIVRKGLKKPPKRFALKLANPNVPSGSDGIVLDAELKNFSVAVFDDYEGLMVPLFNVSLGCIGLNFYGRSDYMNSTLNFSLASRSYNDKYDDWEPLIEPTDGFLRYQYDLNRPGAATQIRVTSTKDLTLNMSASNLNLMFQAYTSWCNLILVDESSKMRKYVNQERALSKCDEASIIDIHRKKLLHYPTKPAWPRYLYSSH</sequence>
<dbReference type="EMBL" id="JADCNM010000007">
    <property type="protein sequence ID" value="KAG0474799.1"/>
    <property type="molecule type" value="Genomic_DNA"/>
</dbReference>
<reference evidence="1 2" key="1">
    <citation type="journal article" date="2020" name="Nat. Food">
        <title>A phased Vanilla planifolia genome enables genetic improvement of flavour and production.</title>
        <authorList>
            <person name="Hasing T."/>
            <person name="Tang H."/>
            <person name="Brym M."/>
            <person name="Khazi F."/>
            <person name="Huang T."/>
            <person name="Chambers A.H."/>
        </authorList>
    </citation>
    <scope>NUCLEOTIDE SEQUENCE [LARGE SCALE GENOMIC DNA]</scope>
    <source>
        <tissue evidence="1">Leaf</tissue>
    </source>
</reference>
<dbReference type="Proteomes" id="UP000639772">
    <property type="component" value="Chromosome 7"/>
</dbReference>
<dbReference type="AlphaFoldDB" id="A0A835QLI2"/>
<dbReference type="InterPro" id="IPR009291">
    <property type="entry name" value="Vps62"/>
</dbReference>
<dbReference type="OrthoDB" id="428159at2759"/>
<dbReference type="Pfam" id="PF06101">
    <property type="entry name" value="Vps62"/>
    <property type="match status" value="1"/>
</dbReference>
<protein>
    <submittedName>
        <fullName evidence="1">Uncharacterized protein</fullName>
    </submittedName>
</protein>
<evidence type="ECO:0000313" key="2">
    <source>
        <dbReference type="Proteomes" id="UP000639772"/>
    </source>
</evidence>
<organism evidence="1 2">
    <name type="scientific">Vanilla planifolia</name>
    <name type="common">Vanilla</name>
    <dbReference type="NCBI Taxonomy" id="51239"/>
    <lineage>
        <taxon>Eukaryota</taxon>
        <taxon>Viridiplantae</taxon>
        <taxon>Streptophyta</taxon>
        <taxon>Embryophyta</taxon>
        <taxon>Tracheophyta</taxon>
        <taxon>Spermatophyta</taxon>
        <taxon>Magnoliopsida</taxon>
        <taxon>Liliopsida</taxon>
        <taxon>Asparagales</taxon>
        <taxon>Orchidaceae</taxon>
        <taxon>Vanilloideae</taxon>
        <taxon>Vanilleae</taxon>
        <taxon>Vanilla</taxon>
    </lineage>
</organism>
<evidence type="ECO:0000313" key="1">
    <source>
        <dbReference type="EMBL" id="KAG0474799.1"/>
    </source>
</evidence>
<gene>
    <name evidence="1" type="ORF">HPP92_014485</name>
</gene>
<dbReference type="PANTHER" id="PTHR48219">
    <property type="entry name" value="VACUOLAR PROTEIN SORTING-ASSOCIATED PROTEIN 62-RELATED"/>
    <property type="match status" value="1"/>
</dbReference>
<dbReference type="PANTHER" id="PTHR48219:SF1">
    <property type="entry name" value="VACUOLAR PROTEIN SORTING-ASSOCIATED PROTEIN 62"/>
    <property type="match status" value="1"/>
</dbReference>
<accession>A0A835QLI2</accession>
<name>A0A835QLI2_VANPL</name>
<proteinExistence type="predicted"/>
<comment type="caution">
    <text evidence="1">The sequence shown here is derived from an EMBL/GenBank/DDBJ whole genome shotgun (WGS) entry which is preliminary data.</text>
</comment>